<keyword evidence="3" id="KW-1185">Reference proteome</keyword>
<dbReference type="Proteomes" id="UP001163046">
    <property type="component" value="Unassembled WGS sequence"/>
</dbReference>
<feature type="region of interest" description="Disordered" evidence="1">
    <location>
        <begin position="103"/>
        <end position="140"/>
    </location>
</feature>
<dbReference type="OrthoDB" id="5986953at2759"/>
<name>A0A9W9YTZ8_9CNID</name>
<comment type="caution">
    <text evidence="2">The sequence shown here is derived from an EMBL/GenBank/DDBJ whole genome shotgun (WGS) entry which is preliminary data.</text>
</comment>
<evidence type="ECO:0000256" key="1">
    <source>
        <dbReference type="SAM" id="MobiDB-lite"/>
    </source>
</evidence>
<dbReference type="EMBL" id="MU827089">
    <property type="protein sequence ID" value="KAJ7369295.1"/>
    <property type="molecule type" value="Genomic_DNA"/>
</dbReference>
<dbReference type="AlphaFoldDB" id="A0A9W9YTZ8"/>
<organism evidence="2 3">
    <name type="scientific">Desmophyllum pertusum</name>
    <dbReference type="NCBI Taxonomy" id="174260"/>
    <lineage>
        <taxon>Eukaryota</taxon>
        <taxon>Metazoa</taxon>
        <taxon>Cnidaria</taxon>
        <taxon>Anthozoa</taxon>
        <taxon>Hexacorallia</taxon>
        <taxon>Scleractinia</taxon>
        <taxon>Caryophylliina</taxon>
        <taxon>Caryophylliidae</taxon>
        <taxon>Desmophyllum</taxon>
    </lineage>
</organism>
<protein>
    <submittedName>
        <fullName evidence="2">Uncharacterized protein</fullName>
    </submittedName>
</protein>
<reference evidence="2" key="1">
    <citation type="submission" date="2023-01" db="EMBL/GenBank/DDBJ databases">
        <title>Genome assembly of the deep-sea coral Lophelia pertusa.</title>
        <authorList>
            <person name="Herrera S."/>
            <person name="Cordes E."/>
        </authorList>
    </citation>
    <scope>NUCLEOTIDE SEQUENCE</scope>
    <source>
        <strain evidence="2">USNM1676648</strain>
        <tissue evidence="2">Polyp</tissue>
    </source>
</reference>
<accession>A0A9W9YTZ8</accession>
<feature type="compositionally biased region" description="Basic and acidic residues" evidence="1">
    <location>
        <begin position="156"/>
        <end position="198"/>
    </location>
</feature>
<evidence type="ECO:0000313" key="3">
    <source>
        <dbReference type="Proteomes" id="UP001163046"/>
    </source>
</evidence>
<feature type="non-terminal residue" evidence="2">
    <location>
        <position position="1"/>
    </location>
</feature>
<gene>
    <name evidence="2" type="ORF">OS493_039946</name>
</gene>
<proteinExistence type="predicted"/>
<evidence type="ECO:0000313" key="2">
    <source>
        <dbReference type="EMBL" id="KAJ7369295.1"/>
    </source>
</evidence>
<sequence length="206" mass="23226">MQSRLTGLKPKQLQLDCDFKNVDRGWCPQGLNPRLASSSRPSQLPTMGLHMMSTSERLLLQQSLGQPVETMRQRKNQTTVDKKRYLMTLGGQTQINNRYRMSAVANGLPPPSKDMSAAISSHASEPTPPSPHKRGVSKPEGVAIHSRCCCRHHHKQDNEQRVTLKSRSSESLRKERVYKGRKEGSNNEKRVKPTDRPPPKKQLTPS</sequence>
<feature type="region of interest" description="Disordered" evidence="1">
    <location>
        <begin position="154"/>
        <end position="206"/>
    </location>
</feature>